<keyword evidence="2" id="KW-1185">Reference proteome</keyword>
<reference evidence="1 2" key="1">
    <citation type="journal article" date="2023" name="Microb. Genom.">
        <title>Mesoterricola silvestris gen. nov., sp. nov., Mesoterricola sediminis sp. nov., Geothrix oryzae sp. nov., Geothrix edaphica sp. nov., Geothrix rubra sp. nov., and Geothrix limicola sp. nov., six novel members of Acidobacteriota isolated from soils.</title>
        <authorList>
            <person name="Weisberg A.J."/>
            <person name="Pearce E."/>
            <person name="Kramer C.G."/>
            <person name="Chang J.H."/>
            <person name="Clarke C.R."/>
        </authorList>
    </citation>
    <scope>NUCLEOTIDE SEQUENCE [LARGE SCALE GENOMIC DNA]</scope>
    <source>
        <strain evidence="1 2">ID09-01A</strain>
    </source>
</reference>
<proteinExistence type="predicted"/>
<name>A0ABU4NR07_9ACTN</name>
<dbReference type="RefSeq" id="WP_319063340.1">
    <property type="nucleotide sequence ID" value="NZ_JARAYT010000010.1"/>
</dbReference>
<comment type="caution">
    <text evidence="1">The sequence shown here is derived from an EMBL/GenBank/DDBJ whole genome shotgun (WGS) entry which is preliminary data.</text>
</comment>
<evidence type="ECO:0000313" key="2">
    <source>
        <dbReference type="Proteomes" id="UP001271274"/>
    </source>
</evidence>
<gene>
    <name evidence="1" type="ORF">PV662_36625</name>
</gene>
<organism evidence="1 2">
    <name type="scientific">Streptomyces europaeiscabiei</name>
    <dbReference type="NCBI Taxonomy" id="146819"/>
    <lineage>
        <taxon>Bacteria</taxon>
        <taxon>Bacillati</taxon>
        <taxon>Actinomycetota</taxon>
        <taxon>Actinomycetes</taxon>
        <taxon>Kitasatosporales</taxon>
        <taxon>Streptomycetaceae</taxon>
        <taxon>Streptomyces</taxon>
    </lineage>
</organism>
<sequence>MRSAPRICRHCDELIANPEDVVEVAYEGGNSGPGRAVYAHREHASLIEPDPTLVRILARIALRRAGRGDP</sequence>
<evidence type="ECO:0000313" key="1">
    <source>
        <dbReference type="EMBL" id="MDX3705174.1"/>
    </source>
</evidence>
<accession>A0ABU4NR07</accession>
<dbReference type="EMBL" id="JARAYU010000018">
    <property type="protein sequence ID" value="MDX3705174.1"/>
    <property type="molecule type" value="Genomic_DNA"/>
</dbReference>
<dbReference type="Proteomes" id="UP001271274">
    <property type="component" value="Unassembled WGS sequence"/>
</dbReference>
<protein>
    <submittedName>
        <fullName evidence="1">Uncharacterized protein</fullName>
    </submittedName>
</protein>